<comment type="caution">
    <text evidence="2">The sequence shown here is derived from an EMBL/GenBank/DDBJ whole genome shotgun (WGS) entry which is preliminary data.</text>
</comment>
<dbReference type="GO" id="GO:0008168">
    <property type="term" value="F:methyltransferase activity"/>
    <property type="evidence" value="ECO:0007669"/>
    <property type="project" value="UniProtKB-KW"/>
</dbReference>
<keyword evidence="2" id="KW-0808">Transferase</keyword>
<proteinExistence type="predicted"/>
<sequence length="204" mass="23221">MAALADVFQNNIGRLLANRVDRKGDKEARNTRENGSVNNDLSPIQPQWLPPNIFDNLKPGGWVEFHETANTLYSEDKSLRSDNALVQLMEGLMKACENIGRTFDPAPSLQKWAKEAGFTQVTEQRVRLPVGRWPKDKRLRDIGTLMAANFYKGVQRFTAKTFRDILGWSEDEVEILNASVMRASRYCDARAMFDFVVVTTRKPL</sequence>
<protein>
    <submittedName>
        <fullName evidence="2">Putative methyltransferase tdiE</fullName>
    </submittedName>
</protein>
<name>A0A559KS83_FUSOC</name>
<evidence type="ECO:0000256" key="1">
    <source>
        <dbReference type="SAM" id="MobiDB-lite"/>
    </source>
</evidence>
<feature type="region of interest" description="Disordered" evidence="1">
    <location>
        <begin position="23"/>
        <end position="43"/>
    </location>
</feature>
<dbReference type="GO" id="GO:0032259">
    <property type="term" value="P:methylation"/>
    <property type="evidence" value="ECO:0007669"/>
    <property type="project" value="UniProtKB-KW"/>
</dbReference>
<dbReference type="InterPro" id="IPR029063">
    <property type="entry name" value="SAM-dependent_MTases_sf"/>
</dbReference>
<gene>
    <name evidence="2" type="primary">tdiE-7</name>
    <name evidence="2" type="ORF">Focb16_v004081</name>
</gene>
<dbReference type="EMBL" id="SRMI01000010">
    <property type="protein sequence ID" value="TVY62602.1"/>
    <property type="molecule type" value="Genomic_DNA"/>
</dbReference>
<accession>A0A559KS83</accession>
<feature type="compositionally biased region" description="Polar residues" evidence="1">
    <location>
        <begin position="33"/>
        <end position="43"/>
    </location>
</feature>
<evidence type="ECO:0000313" key="3">
    <source>
        <dbReference type="Proteomes" id="UP000320707"/>
    </source>
</evidence>
<dbReference type="Gene3D" id="3.40.50.150">
    <property type="entry name" value="Vaccinia Virus protein VP39"/>
    <property type="match status" value="1"/>
</dbReference>
<dbReference type="Proteomes" id="UP000320707">
    <property type="component" value="Unassembled WGS sequence"/>
</dbReference>
<dbReference type="AlphaFoldDB" id="A0A559KS83"/>
<keyword evidence="2" id="KW-0489">Methyltransferase</keyword>
<evidence type="ECO:0000313" key="2">
    <source>
        <dbReference type="EMBL" id="TVY62602.1"/>
    </source>
</evidence>
<reference evidence="2 3" key="1">
    <citation type="journal article" date="2019" name="Microbiol. Resour. Announc.">
        <title>High-quality draft genome sequence of Fusarium oxysporum f. sp. cubense strain 160527, a causal agent of Panama disease.</title>
        <authorList>
            <person name="Asai S."/>
            <person name="Ayukawa Y."/>
            <person name="Gan P."/>
            <person name="Masuda S."/>
            <person name="Komatsu K."/>
            <person name="Shirasu K."/>
            <person name="Arie T."/>
        </authorList>
    </citation>
    <scope>NUCLEOTIDE SEQUENCE [LARGE SCALE GENOMIC DNA]</scope>
    <source>
        <strain evidence="2 3">160527</strain>
    </source>
</reference>
<feature type="compositionally biased region" description="Basic and acidic residues" evidence="1">
    <location>
        <begin position="23"/>
        <end position="32"/>
    </location>
</feature>
<dbReference type="SUPFAM" id="SSF53335">
    <property type="entry name" value="S-adenosyl-L-methionine-dependent methyltransferases"/>
    <property type="match status" value="1"/>
</dbReference>
<organism evidence="2 3">
    <name type="scientific">Fusarium oxysporum f. sp. cubense</name>
    <dbReference type="NCBI Taxonomy" id="61366"/>
    <lineage>
        <taxon>Eukaryota</taxon>
        <taxon>Fungi</taxon>
        <taxon>Dikarya</taxon>
        <taxon>Ascomycota</taxon>
        <taxon>Pezizomycotina</taxon>
        <taxon>Sordariomycetes</taxon>
        <taxon>Hypocreomycetidae</taxon>
        <taxon>Hypocreales</taxon>
        <taxon>Nectriaceae</taxon>
        <taxon>Fusarium</taxon>
        <taxon>Fusarium oxysporum species complex</taxon>
    </lineage>
</organism>